<dbReference type="EMBL" id="FWXR01000004">
    <property type="protein sequence ID" value="SMC58347.1"/>
    <property type="molecule type" value="Genomic_DNA"/>
</dbReference>
<name>A0A1W2ACD7_9HYPH</name>
<evidence type="ECO:0000313" key="1">
    <source>
        <dbReference type="EMBL" id="SMC58347.1"/>
    </source>
</evidence>
<evidence type="ECO:0008006" key="3">
    <source>
        <dbReference type="Google" id="ProtNLM"/>
    </source>
</evidence>
<reference evidence="1 2" key="1">
    <citation type="submission" date="2017-04" db="EMBL/GenBank/DDBJ databases">
        <authorList>
            <person name="Afonso C.L."/>
            <person name="Miller P.J."/>
            <person name="Scott M.A."/>
            <person name="Spackman E."/>
            <person name="Goraichik I."/>
            <person name="Dimitrov K.M."/>
            <person name="Suarez D.L."/>
            <person name="Swayne D.E."/>
        </authorList>
    </citation>
    <scope>NUCLEOTIDE SEQUENCE [LARGE SCALE GENOMIC DNA]</scope>
    <source>
        <strain evidence="1 2">CGMCC 1.10972</strain>
    </source>
</reference>
<gene>
    <name evidence="1" type="ORF">SAMN06297251_10470</name>
</gene>
<accession>A0A1W2ACD7</accession>
<evidence type="ECO:0000313" key="2">
    <source>
        <dbReference type="Proteomes" id="UP000192656"/>
    </source>
</evidence>
<sequence length="46" mass="5257">MTWTPLQTSRVLLLADCGFTVREIAFLTGLRRTQVAGKLHRIRRSS</sequence>
<organism evidence="1 2">
    <name type="scientific">Fulvimarina manganoxydans</name>
    <dbReference type="NCBI Taxonomy" id="937218"/>
    <lineage>
        <taxon>Bacteria</taxon>
        <taxon>Pseudomonadati</taxon>
        <taxon>Pseudomonadota</taxon>
        <taxon>Alphaproteobacteria</taxon>
        <taxon>Hyphomicrobiales</taxon>
        <taxon>Aurantimonadaceae</taxon>
        <taxon>Fulvimarina</taxon>
    </lineage>
</organism>
<proteinExistence type="predicted"/>
<keyword evidence="2" id="KW-1185">Reference proteome</keyword>
<dbReference type="Proteomes" id="UP000192656">
    <property type="component" value="Unassembled WGS sequence"/>
</dbReference>
<protein>
    <recommendedName>
        <fullName evidence="3">HTH luxR-type domain-containing protein</fullName>
    </recommendedName>
</protein>
<dbReference type="AlphaFoldDB" id="A0A1W2ACD7"/>